<evidence type="ECO:0000256" key="1">
    <source>
        <dbReference type="ARBA" id="ARBA00006484"/>
    </source>
</evidence>
<dbReference type="RefSeq" id="WP_202991959.1">
    <property type="nucleotide sequence ID" value="NZ_JAENHO010000004.1"/>
</dbReference>
<dbReference type="Gene3D" id="3.40.50.720">
    <property type="entry name" value="NAD(P)-binding Rossmann-like Domain"/>
    <property type="match status" value="1"/>
</dbReference>
<reference evidence="4 5" key="1">
    <citation type="submission" date="2021-01" db="EMBL/GenBank/DDBJ databases">
        <title>Actinoplanes sp. nov. LDG1-01 isolated from lichen.</title>
        <authorList>
            <person name="Saeng-In P."/>
            <person name="Phongsopitanun W."/>
            <person name="Kanchanasin P."/>
            <person name="Yuki M."/>
            <person name="Kudo T."/>
            <person name="Ohkuma M."/>
            <person name="Tanasupawat S."/>
        </authorList>
    </citation>
    <scope>NUCLEOTIDE SEQUENCE [LARGE SCALE GENOMIC DNA]</scope>
    <source>
        <strain evidence="4 5">LDG1-01</strain>
    </source>
</reference>
<protein>
    <submittedName>
        <fullName evidence="4">SDR family NAD(P)-dependent oxidoreductase</fullName>
    </submittedName>
</protein>
<dbReference type="EMBL" id="JAENHO010000004">
    <property type="protein sequence ID" value="MBL7255440.1"/>
    <property type="molecule type" value="Genomic_DNA"/>
</dbReference>
<dbReference type="SUPFAM" id="SSF51735">
    <property type="entry name" value="NAD(P)-binding Rossmann-fold domains"/>
    <property type="match status" value="1"/>
</dbReference>
<dbReference type="Pfam" id="PF00106">
    <property type="entry name" value="adh_short"/>
    <property type="match status" value="1"/>
</dbReference>
<evidence type="ECO:0000256" key="2">
    <source>
        <dbReference type="ARBA" id="ARBA00023002"/>
    </source>
</evidence>
<dbReference type="PANTHER" id="PTHR44196">
    <property type="entry name" value="DEHYDROGENASE/REDUCTASE SDR FAMILY MEMBER 7B"/>
    <property type="match status" value="1"/>
</dbReference>
<name>A0ABS1VLC3_9ACTN</name>
<dbReference type="InterPro" id="IPR036291">
    <property type="entry name" value="NAD(P)-bd_dom_sf"/>
</dbReference>
<dbReference type="PRINTS" id="PR00080">
    <property type="entry name" value="SDRFAMILY"/>
</dbReference>
<evidence type="ECO:0000313" key="5">
    <source>
        <dbReference type="Proteomes" id="UP000598996"/>
    </source>
</evidence>
<proteinExistence type="inferred from homology"/>
<keyword evidence="5" id="KW-1185">Reference proteome</keyword>
<comment type="similarity">
    <text evidence="1 3">Belongs to the short-chain dehydrogenases/reductases (SDR) family.</text>
</comment>
<dbReference type="PANTHER" id="PTHR44196:SF1">
    <property type="entry name" value="DEHYDROGENASE_REDUCTASE SDR FAMILY MEMBER 7B"/>
    <property type="match status" value="1"/>
</dbReference>
<evidence type="ECO:0000313" key="4">
    <source>
        <dbReference type="EMBL" id="MBL7255440.1"/>
    </source>
</evidence>
<gene>
    <name evidence="4" type="ORF">JKJ07_14060</name>
</gene>
<comment type="caution">
    <text evidence="4">The sequence shown here is derived from an EMBL/GenBank/DDBJ whole genome shotgun (WGS) entry which is preliminary data.</text>
</comment>
<dbReference type="InterPro" id="IPR002347">
    <property type="entry name" value="SDR_fam"/>
</dbReference>
<sequence length="235" mass="24071">MELKNRRALVTGASSGIGAAVVRALRDEGARVAAAARRTDQLGGDLNLALDVTDESAIRAAVAAATGEFGGLDLVVNAAGIMPLGPVLGADVTTWRRCLDTNLLGMMLVTHAALPHLVEAGAADIVNISSIGGRETYPGAAAYHASKFGLYGFSDALRKELTGDGVRVSVVEPGYTETGLFGSIGDSALQAGIEGAMAAQRNLDPGDVAAAVLHIVSRPPHVVVNNLQIRPSVQA</sequence>
<dbReference type="InterPro" id="IPR006311">
    <property type="entry name" value="TAT_signal"/>
</dbReference>
<dbReference type="Proteomes" id="UP000598996">
    <property type="component" value="Unassembled WGS sequence"/>
</dbReference>
<dbReference type="PRINTS" id="PR00081">
    <property type="entry name" value="GDHRDH"/>
</dbReference>
<keyword evidence="2" id="KW-0560">Oxidoreductase</keyword>
<dbReference type="PROSITE" id="PS51318">
    <property type="entry name" value="TAT"/>
    <property type="match status" value="1"/>
</dbReference>
<organism evidence="4 5">
    <name type="scientific">Paractinoplanes lichenicola</name>
    <dbReference type="NCBI Taxonomy" id="2802976"/>
    <lineage>
        <taxon>Bacteria</taxon>
        <taxon>Bacillati</taxon>
        <taxon>Actinomycetota</taxon>
        <taxon>Actinomycetes</taxon>
        <taxon>Micromonosporales</taxon>
        <taxon>Micromonosporaceae</taxon>
        <taxon>Paractinoplanes</taxon>
    </lineage>
</organism>
<evidence type="ECO:0000256" key="3">
    <source>
        <dbReference type="RuleBase" id="RU000363"/>
    </source>
</evidence>
<accession>A0ABS1VLC3</accession>